<evidence type="ECO:0000313" key="1">
    <source>
        <dbReference type="EMBL" id="MFB5679839.1"/>
    </source>
</evidence>
<name>A0ABV5B4K6_9BACL</name>
<organism evidence="1 2">
    <name type="scientific">Paenibacillus terreus</name>
    <dbReference type="NCBI Taxonomy" id="1387834"/>
    <lineage>
        <taxon>Bacteria</taxon>
        <taxon>Bacillati</taxon>
        <taxon>Bacillota</taxon>
        <taxon>Bacilli</taxon>
        <taxon>Bacillales</taxon>
        <taxon>Paenibacillaceae</taxon>
        <taxon>Paenibacillus</taxon>
    </lineage>
</organism>
<dbReference type="EMBL" id="JBHILM010000002">
    <property type="protein sequence ID" value="MFB5679839.1"/>
    <property type="molecule type" value="Genomic_DNA"/>
</dbReference>
<proteinExistence type="predicted"/>
<evidence type="ECO:0008006" key="3">
    <source>
        <dbReference type="Google" id="ProtNLM"/>
    </source>
</evidence>
<sequence>MGEEQRSSSMPVLYDYQIENMWGPRKLEQSHRSDKRKPGMRWREHVLYAVSHALHEYYSTPYEVRTEIPVQYILEKWWPKQHAGFESCSHYWEVKDKVTGGISKIGASNRQFREPAILFEQFQIPAAELNVELSVIIQAAWMMGQQSDSLLIQKYMVSYDPYLINTYMHLITVFSHYAFGYVPEMIEFYCLLEGKKVSYVIGPSSLGRSMDYVTLLRDSMQESGHASEGCLCPGCADRHQSNLLPRTEKKNGRLYTS</sequence>
<dbReference type="Proteomes" id="UP001580407">
    <property type="component" value="Unassembled WGS sequence"/>
</dbReference>
<gene>
    <name evidence="1" type="ORF">ACE3NQ_02765</name>
</gene>
<keyword evidence="2" id="KW-1185">Reference proteome</keyword>
<dbReference type="RefSeq" id="WP_375523669.1">
    <property type="nucleotide sequence ID" value="NZ_JBHILM010000002.1"/>
</dbReference>
<comment type="caution">
    <text evidence="1">The sequence shown here is derived from an EMBL/GenBank/DDBJ whole genome shotgun (WGS) entry which is preliminary data.</text>
</comment>
<evidence type="ECO:0000313" key="2">
    <source>
        <dbReference type="Proteomes" id="UP001580407"/>
    </source>
</evidence>
<reference evidence="1 2" key="1">
    <citation type="submission" date="2024-09" db="EMBL/GenBank/DDBJ databases">
        <authorList>
            <person name="Ruan L."/>
        </authorList>
    </citation>
    <scope>NUCLEOTIDE SEQUENCE [LARGE SCALE GENOMIC DNA]</scope>
    <source>
        <strain evidence="1 2">D33</strain>
    </source>
</reference>
<accession>A0ABV5B4K6</accession>
<protein>
    <recommendedName>
        <fullName evidence="3">Group-specific protein</fullName>
    </recommendedName>
</protein>